<dbReference type="EMBL" id="FOBV01000001">
    <property type="protein sequence ID" value="SEM13371.1"/>
    <property type="molecule type" value="Genomic_DNA"/>
</dbReference>
<name>A0A1H7VVU8_9FLAO</name>
<dbReference type="STRING" id="295069.SAMN05421856_101303"/>
<evidence type="ECO:0000256" key="1">
    <source>
        <dbReference type="SAM" id="SignalP"/>
    </source>
</evidence>
<dbReference type="Proteomes" id="UP000199450">
    <property type="component" value="Unassembled WGS sequence"/>
</dbReference>
<sequence>MKNIFKNTTLIAGLLFLSASLSLTSCNRSDDEADDLPQEELSDVLLKVTDASTGTSVVYDYQVNSTTNPNVKLVDGHTYNVEVMFRNGDEDATQEIKDAVDEHFLVYNFPNSDITLTRTDDPGFVRGDGNHVGIKTKWVVNTAIKNTSAPAQLVLTLYHEPVTVSEASSVSGNGVIYGTHTGGETDAQANYNIIH</sequence>
<feature type="signal peptide" evidence="1">
    <location>
        <begin position="1"/>
        <end position="25"/>
    </location>
</feature>
<keyword evidence="3" id="KW-1185">Reference proteome</keyword>
<organism evidence="2 3">
    <name type="scientific">Chryseobacterium taichungense</name>
    <dbReference type="NCBI Taxonomy" id="295069"/>
    <lineage>
        <taxon>Bacteria</taxon>
        <taxon>Pseudomonadati</taxon>
        <taxon>Bacteroidota</taxon>
        <taxon>Flavobacteriia</taxon>
        <taxon>Flavobacteriales</taxon>
        <taxon>Weeksellaceae</taxon>
        <taxon>Chryseobacterium group</taxon>
        <taxon>Chryseobacterium</taxon>
    </lineage>
</organism>
<dbReference type="PROSITE" id="PS51257">
    <property type="entry name" value="PROKAR_LIPOPROTEIN"/>
    <property type="match status" value="1"/>
</dbReference>
<dbReference type="AlphaFoldDB" id="A0A1H7VVU8"/>
<accession>A0A1H7VVU8</accession>
<dbReference type="OrthoDB" id="1452588at2"/>
<feature type="chain" id="PRO_5011731882" evidence="1">
    <location>
        <begin position="26"/>
        <end position="195"/>
    </location>
</feature>
<gene>
    <name evidence="2" type="ORF">SAMN05421856_101303</name>
</gene>
<reference evidence="3" key="1">
    <citation type="submission" date="2016-10" db="EMBL/GenBank/DDBJ databases">
        <authorList>
            <person name="Varghese N."/>
            <person name="Submissions S."/>
        </authorList>
    </citation>
    <scope>NUCLEOTIDE SEQUENCE [LARGE SCALE GENOMIC DNA]</scope>
    <source>
        <strain evidence="3">DSM 17453</strain>
    </source>
</reference>
<proteinExistence type="predicted"/>
<dbReference type="RefSeq" id="WP_089998071.1">
    <property type="nucleotide sequence ID" value="NZ_DAMCDB010000004.1"/>
</dbReference>
<protein>
    <submittedName>
        <fullName evidence="2">Uncharacterized protein</fullName>
    </submittedName>
</protein>
<evidence type="ECO:0000313" key="3">
    <source>
        <dbReference type="Proteomes" id="UP000199450"/>
    </source>
</evidence>
<evidence type="ECO:0000313" key="2">
    <source>
        <dbReference type="EMBL" id="SEM13371.1"/>
    </source>
</evidence>
<keyword evidence="1" id="KW-0732">Signal</keyword>